<evidence type="ECO:0000313" key="2">
    <source>
        <dbReference type="EMBL" id="KAG7290050.1"/>
    </source>
</evidence>
<dbReference type="GO" id="GO:0000139">
    <property type="term" value="C:Golgi membrane"/>
    <property type="evidence" value="ECO:0007669"/>
    <property type="project" value="InterPro"/>
</dbReference>
<keyword evidence="3" id="KW-1185">Reference proteome</keyword>
<dbReference type="GO" id="GO:0006506">
    <property type="term" value="P:GPI anchor biosynthetic process"/>
    <property type="evidence" value="ECO:0007669"/>
    <property type="project" value="InterPro"/>
</dbReference>
<dbReference type="GO" id="GO:0016757">
    <property type="term" value="F:glycosyltransferase activity"/>
    <property type="evidence" value="ECO:0007669"/>
    <property type="project" value="InterPro"/>
</dbReference>
<evidence type="ECO:0000256" key="1">
    <source>
        <dbReference type="SAM" id="SignalP"/>
    </source>
</evidence>
<dbReference type="Proteomes" id="UP001197093">
    <property type="component" value="Unassembled WGS sequence"/>
</dbReference>
<gene>
    <name evidence="2" type="ORF">NEMBOFW57_000042</name>
</gene>
<feature type="signal peptide" evidence="1">
    <location>
        <begin position="1"/>
        <end position="25"/>
    </location>
</feature>
<dbReference type="PANTHER" id="PTHR31410:SF1">
    <property type="entry name" value="POST-GPI ATTACHMENT TO PROTEINS FACTOR 4"/>
    <property type="match status" value="1"/>
</dbReference>
<name>A0AAD4EZ55_9PEZI</name>
<sequence length="145" mass="16116">MAAGATAVLLLTLPFLHNGLPAALSASRGGVMPMDQSGCCTQALVFHRPALPDLIQYLRKRERGQTDSMIEEYCGITGMKRFALAEQAVQHVGLYSSRGMQAKDAQSVWAFWFEANKPDEVERTHRLTVEEVDWAMFDNISRKAS</sequence>
<dbReference type="AlphaFoldDB" id="A0AAD4EZ55"/>
<keyword evidence="1" id="KW-0732">Signal</keyword>
<reference evidence="2" key="1">
    <citation type="submission" date="2023-02" db="EMBL/GenBank/DDBJ databases">
        <authorList>
            <person name="Palmer J.M."/>
        </authorList>
    </citation>
    <scope>NUCLEOTIDE SEQUENCE</scope>
    <source>
        <strain evidence="2">FW57</strain>
    </source>
</reference>
<proteinExistence type="predicted"/>
<accession>A0AAD4EZ55</accession>
<dbReference type="EMBL" id="JAHCVI010000001">
    <property type="protein sequence ID" value="KAG7290050.1"/>
    <property type="molecule type" value="Genomic_DNA"/>
</dbReference>
<organism evidence="2 3">
    <name type="scientific">Staphylotrichum longicolle</name>
    <dbReference type="NCBI Taxonomy" id="669026"/>
    <lineage>
        <taxon>Eukaryota</taxon>
        <taxon>Fungi</taxon>
        <taxon>Dikarya</taxon>
        <taxon>Ascomycota</taxon>
        <taxon>Pezizomycotina</taxon>
        <taxon>Sordariomycetes</taxon>
        <taxon>Sordariomycetidae</taxon>
        <taxon>Sordariales</taxon>
        <taxon>Chaetomiaceae</taxon>
        <taxon>Staphylotrichum</taxon>
    </lineage>
</organism>
<feature type="chain" id="PRO_5041899977" evidence="1">
    <location>
        <begin position="26"/>
        <end position="145"/>
    </location>
</feature>
<protein>
    <submittedName>
        <fullName evidence="2">Uncharacterized protein</fullName>
    </submittedName>
</protein>
<evidence type="ECO:0000313" key="3">
    <source>
        <dbReference type="Proteomes" id="UP001197093"/>
    </source>
</evidence>
<dbReference type="InterPro" id="IPR029675">
    <property type="entry name" value="PGAP4"/>
</dbReference>
<comment type="caution">
    <text evidence="2">The sequence shown here is derived from an EMBL/GenBank/DDBJ whole genome shotgun (WGS) entry which is preliminary data.</text>
</comment>
<dbReference type="PANTHER" id="PTHR31410">
    <property type="entry name" value="TRANSMEMBRANE PROTEIN 246"/>
    <property type="match status" value="1"/>
</dbReference>